<feature type="transmembrane region" description="Helical" evidence="1">
    <location>
        <begin position="87"/>
        <end position="105"/>
    </location>
</feature>
<reference evidence="3" key="1">
    <citation type="journal article" date="2019" name="Int. J. Syst. Evol. Microbiol.">
        <title>The Global Catalogue of Microorganisms (GCM) 10K type strain sequencing project: providing services to taxonomists for standard genome sequencing and annotation.</title>
        <authorList>
            <consortium name="The Broad Institute Genomics Platform"/>
            <consortium name="The Broad Institute Genome Sequencing Center for Infectious Disease"/>
            <person name="Wu L."/>
            <person name="Ma J."/>
        </authorList>
    </citation>
    <scope>NUCLEOTIDE SEQUENCE [LARGE SCALE GENOMIC DNA]</scope>
    <source>
        <strain evidence="3">JCM 9377</strain>
    </source>
</reference>
<feature type="transmembrane region" description="Helical" evidence="1">
    <location>
        <begin position="12"/>
        <end position="30"/>
    </location>
</feature>
<dbReference type="RefSeq" id="WP_344826026.1">
    <property type="nucleotide sequence ID" value="NZ_BAAAUV010000005.1"/>
</dbReference>
<comment type="caution">
    <text evidence="2">The sequence shown here is derived from an EMBL/GenBank/DDBJ whole genome shotgun (WGS) entry which is preliminary data.</text>
</comment>
<evidence type="ECO:0008006" key="4">
    <source>
        <dbReference type="Google" id="ProtNLM"/>
    </source>
</evidence>
<name>A0ABP6Q746_9ACTN</name>
<evidence type="ECO:0000313" key="2">
    <source>
        <dbReference type="EMBL" id="GAA3207151.1"/>
    </source>
</evidence>
<keyword evidence="3" id="KW-1185">Reference proteome</keyword>
<feature type="transmembrane region" description="Helical" evidence="1">
    <location>
        <begin position="36"/>
        <end position="54"/>
    </location>
</feature>
<evidence type="ECO:0000256" key="1">
    <source>
        <dbReference type="SAM" id="Phobius"/>
    </source>
</evidence>
<dbReference type="Proteomes" id="UP001501237">
    <property type="component" value="Unassembled WGS sequence"/>
</dbReference>
<dbReference type="EMBL" id="BAAAUV010000005">
    <property type="protein sequence ID" value="GAA3207151.1"/>
    <property type="molecule type" value="Genomic_DNA"/>
</dbReference>
<protein>
    <recommendedName>
        <fullName evidence="4">Cell wall-active antibiotics response LiaF-like C-terminal domain-containing protein</fullName>
    </recommendedName>
</protein>
<keyword evidence="1" id="KW-0472">Membrane</keyword>
<evidence type="ECO:0000313" key="3">
    <source>
        <dbReference type="Proteomes" id="UP001501237"/>
    </source>
</evidence>
<keyword evidence="1" id="KW-0812">Transmembrane</keyword>
<organism evidence="2 3">
    <name type="scientific">Actinocorallia longicatena</name>
    <dbReference type="NCBI Taxonomy" id="111803"/>
    <lineage>
        <taxon>Bacteria</taxon>
        <taxon>Bacillati</taxon>
        <taxon>Actinomycetota</taxon>
        <taxon>Actinomycetes</taxon>
        <taxon>Streptosporangiales</taxon>
        <taxon>Thermomonosporaceae</taxon>
        <taxon>Actinocorallia</taxon>
    </lineage>
</organism>
<sequence length="225" mass="22859">MAGTGVRRRGRAWFGLVALAAGSFVIGDVHERLREAVAWVGGHWPWLVLGWAGANVVRSAVAAGSLIAPALLVAAALAGLGLVGVEILIDVLAPALLITVGAVLVRSSAEPGVGAWTRVLVSGRVTAPAEVGHETPHARFAIRAVAGEVRADFAGSVLAGGMDLEVTAIAGHVHLTVPRSWPVVVRTAGTVFTHVSDTGPRSGDAAAEVGLHLLGLCGAVSLVRV</sequence>
<accession>A0ABP6Q746</accession>
<keyword evidence="1" id="KW-1133">Transmembrane helix</keyword>
<gene>
    <name evidence="2" type="ORF">GCM10010468_23120</name>
</gene>
<proteinExistence type="predicted"/>
<feature type="transmembrane region" description="Helical" evidence="1">
    <location>
        <begin position="61"/>
        <end position="81"/>
    </location>
</feature>